<feature type="region of interest" description="Disordered" evidence="1">
    <location>
        <begin position="82"/>
        <end position="110"/>
    </location>
</feature>
<sequence>MYGDEIKESIIEKSKLNQEQANQWGTICKTKLTLKKTKEDEKTKRKQSDGENQTSQDNDQLLKLLIYKLYEKKDCQTLDPALSEELDPNSINDSFTMNGNENEENDEDNEERFITPQSAVCLLDDNQKEQQDEIMSRRFCVKDSFSTSNRGWVRTHFFRSEKSIGNVQAPYVFVNSMLPSRLITHFTRKRKREEC</sequence>
<organism evidence="2 3">
    <name type="scientific">Streblomastix strix</name>
    <dbReference type="NCBI Taxonomy" id="222440"/>
    <lineage>
        <taxon>Eukaryota</taxon>
        <taxon>Metamonada</taxon>
        <taxon>Preaxostyla</taxon>
        <taxon>Oxymonadida</taxon>
        <taxon>Streblomastigidae</taxon>
        <taxon>Streblomastix</taxon>
    </lineage>
</organism>
<feature type="compositionally biased region" description="Polar residues" evidence="1">
    <location>
        <begin position="89"/>
        <end position="99"/>
    </location>
</feature>
<reference evidence="2 3" key="1">
    <citation type="submission" date="2019-03" db="EMBL/GenBank/DDBJ databases">
        <title>Single cell metagenomics reveals metabolic interactions within the superorganism composed of flagellate Streblomastix strix and complex community of Bacteroidetes bacteria on its surface.</title>
        <authorList>
            <person name="Treitli S.C."/>
            <person name="Kolisko M."/>
            <person name="Husnik F."/>
            <person name="Keeling P."/>
            <person name="Hampl V."/>
        </authorList>
    </citation>
    <scope>NUCLEOTIDE SEQUENCE [LARGE SCALE GENOMIC DNA]</scope>
    <source>
        <strain evidence="2">ST1C</strain>
    </source>
</reference>
<feature type="region of interest" description="Disordered" evidence="1">
    <location>
        <begin position="36"/>
        <end position="55"/>
    </location>
</feature>
<evidence type="ECO:0000313" key="2">
    <source>
        <dbReference type="EMBL" id="KAA6383518.1"/>
    </source>
</evidence>
<feature type="compositionally biased region" description="Basic and acidic residues" evidence="1">
    <location>
        <begin position="36"/>
        <end position="49"/>
    </location>
</feature>
<comment type="caution">
    <text evidence="2">The sequence shown here is derived from an EMBL/GenBank/DDBJ whole genome shotgun (WGS) entry which is preliminary data.</text>
</comment>
<dbReference type="AlphaFoldDB" id="A0A5J4VLP3"/>
<dbReference type="Proteomes" id="UP000324800">
    <property type="component" value="Unassembled WGS sequence"/>
</dbReference>
<proteinExistence type="predicted"/>
<evidence type="ECO:0000313" key="3">
    <source>
        <dbReference type="Proteomes" id="UP000324800"/>
    </source>
</evidence>
<name>A0A5J4VLP3_9EUKA</name>
<feature type="compositionally biased region" description="Acidic residues" evidence="1">
    <location>
        <begin position="101"/>
        <end position="110"/>
    </location>
</feature>
<gene>
    <name evidence="2" type="ORF">EZS28_020956</name>
</gene>
<protein>
    <submittedName>
        <fullName evidence="2">Uncharacterized protein</fullName>
    </submittedName>
</protein>
<dbReference type="EMBL" id="SNRW01006203">
    <property type="protein sequence ID" value="KAA6383518.1"/>
    <property type="molecule type" value="Genomic_DNA"/>
</dbReference>
<evidence type="ECO:0000256" key="1">
    <source>
        <dbReference type="SAM" id="MobiDB-lite"/>
    </source>
</evidence>
<accession>A0A5J4VLP3</accession>